<keyword evidence="4 7" id="KW-0812">Transmembrane</keyword>
<name>A0ABX8UY45_9BURK</name>
<feature type="transmembrane region" description="Helical" evidence="7">
    <location>
        <begin position="86"/>
        <end position="110"/>
    </location>
</feature>
<evidence type="ECO:0000256" key="2">
    <source>
        <dbReference type="ARBA" id="ARBA00005262"/>
    </source>
</evidence>
<dbReference type="EMBL" id="CP080096">
    <property type="protein sequence ID" value="QYD73811.1"/>
    <property type="molecule type" value="Genomic_DNA"/>
</dbReference>
<gene>
    <name evidence="8" type="ORF">KZJ38_27380</name>
</gene>
<evidence type="ECO:0000313" key="9">
    <source>
        <dbReference type="Proteomes" id="UP000826462"/>
    </source>
</evidence>
<dbReference type="InterPro" id="IPR003370">
    <property type="entry name" value="Chromate_transpt"/>
</dbReference>
<comment type="subcellular location">
    <subcellularLocation>
        <location evidence="1">Cell membrane</location>
        <topology evidence="1">Multi-pass membrane protein</topology>
    </subcellularLocation>
</comment>
<keyword evidence="6 7" id="KW-0472">Membrane</keyword>
<dbReference type="PANTHER" id="PTHR43663:SF1">
    <property type="entry name" value="CHROMATE TRANSPORTER"/>
    <property type="match status" value="1"/>
</dbReference>
<feature type="transmembrane region" description="Helical" evidence="7">
    <location>
        <begin position="171"/>
        <end position="187"/>
    </location>
</feature>
<accession>A0ABX8UY45</accession>
<dbReference type="Proteomes" id="UP000826462">
    <property type="component" value="Chromosome 2"/>
</dbReference>
<evidence type="ECO:0000256" key="3">
    <source>
        <dbReference type="ARBA" id="ARBA00022475"/>
    </source>
</evidence>
<dbReference type="PANTHER" id="PTHR43663">
    <property type="entry name" value="CHROMATE TRANSPORT PROTEIN-RELATED"/>
    <property type="match status" value="1"/>
</dbReference>
<reference evidence="8 9" key="1">
    <citation type="submission" date="2021-07" db="EMBL/GenBank/DDBJ databases">
        <title>Paraburkholderia edwinii protects Aspergillus sp. from phenazines by acting as a toxin sponge.</title>
        <authorList>
            <person name="Dahlstrom K.M."/>
            <person name="Newman D.K."/>
        </authorList>
    </citation>
    <scope>NUCLEOTIDE SEQUENCE [LARGE SCALE GENOMIC DNA]</scope>
    <source>
        <strain evidence="8 9">Pe01</strain>
    </source>
</reference>
<feature type="transmembrane region" description="Helical" evidence="7">
    <location>
        <begin position="148"/>
        <end position="165"/>
    </location>
</feature>
<feature type="transmembrane region" description="Helical" evidence="7">
    <location>
        <begin position="53"/>
        <end position="74"/>
    </location>
</feature>
<evidence type="ECO:0000256" key="1">
    <source>
        <dbReference type="ARBA" id="ARBA00004651"/>
    </source>
</evidence>
<evidence type="ECO:0000313" key="8">
    <source>
        <dbReference type="EMBL" id="QYD73811.1"/>
    </source>
</evidence>
<keyword evidence="9" id="KW-1185">Reference proteome</keyword>
<keyword evidence="5 7" id="KW-1133">Transmembrane helix</keyword>
<dbReference type="Pfam" id="PF02417">
    <property type="entry name" value="Chromate_transp"/>
    <property type="match status" value="1"/>
</dbReference>
<feature type="transmembrane region" description="Helical" evidence="7">
    <location>
        <begin position="116"/>
        <end position="136"/>
    </location>
</feature>
<feature type="transmembrane region" description="Helical" evidence="7">
    <location>
        <begin position="12"/>
        <end position="38"/>
    </location>
</feature>
<organism evidence="8 9">
    <name type="scientific">Paraburkholderia edwinii</name>
    <dbReference type="NCBI Taxonomy" id="2861782"/>
    <lineage>
        <taxon>Bacteria</taxon>
        <taxon>Pseudomonadati</taxon>
        <taxon>Pseudomonadota</taxon>
        <taxon>Betaproteobacteria</taxon>
        <taxon>Burkholderiales</taxon>
        <taxon>Burkholderiaceae</taxon>
        <taxon>Paraburkholderia</taxon>
    </lineage>
</organism>
<comment type="similarity">
    <text evidence="2">Belongs to the chromate ion transporter (CHR) (TC 2.A.51) family.</text>
</comment>
<proteinExistence type="inferred from homology"/>
<sequence length="189" mass="19911">METATNPDARQVSLLQIIALFARVGLTSFGGGLSAWIYREVVTQRGWLKDEEFLGALTLGQILPGSNVVNLSIYVGHRLRGPLGSVVAVSALLVPPMVVVVLFASVFHAFTQLAAVHRFLEGVAAAAIGMTASVGLRTARAAIAVQRWPVLLIVAVFVAVGVLRWPLVPVAIVAGATGLLISARIRARA</sequence>
<evidence type="ECO:0000256" key="6">
    <source>
        <dbReference type="ARBA" id="ARBA00023136"/>
    </source>
</evidence>
<evidence type="ECO:0000256" key="5">
    <source>
        <dbReference type="ARBA" id="ARBA00022989"/>
    </source>
</evidence>
<protein>
    <submittedName>
        <fullName evidence="8">Chromate transporter</fullName>
    </submittedName>
</protein>
<dbReference type="InterPro" id="IPR052518">
    <property type="entry name" value="CHR_Transporter"/>
</dbReference>
<evidence type="ECO:0000256" key="7">
    <source>
        <dbReference type="SAM" id="Phobius"/>
    </source>
</evidence>
<evidence type="ECO:0000256" key="4">
    <source>
        <dbReference type="ARBA" id="ARBA00022692"/>
    </source>
</evidence>
<keyword evidence="3" id="KW-1003">Cell membrane</keyword>